<name>A0A5B7A5J0_DAVIN</name>
<evidence type="ECO:0000256" key="2">
    <source>
        <dbReference type="ARBA" id="ARBA00022723"/>
    </source>
</evidence>
<dbReference type="PANTHER" id="PTHR42909:SF1">
    <property type="entry name" value="CARBOHYDRATE KINASE PFKB DOMAIN-CONTAINING PROTEIN"/>
    <property type="match status" value="1"/>
</dbReference>
<dbReference type="AlphaFoldDB" id="A0A5B7A5J0"/>
<dbReference type="GO" id="GO:0016798">
    <property type="term" value="F:hydrolase activity, acting on glycosyl bonds"/>
    <property type="evidence" value="ECO:0007669"/>
    <property type="project" value="TreeGrafter"/>
</dbReference>
<dbReference type="PROSITE" id="PS00583">
    <property type="entry name" value="PFKB_KINASES_1"/>
    <property type="match status" value="1"/>
</dbReference>
<evidence type="ECO:0000256" key="3">
    <source>
        <dbReference type="ARBA" id="ARBA00022777"/>
    </source>
</evidence>
<evidence type="ECO:0000259" key="4">
    <source>
        <dbReference type="Pfam" id="PF00294"/>
    </source>
</evidence>
<feature type="domain" description="Carbohydrate kinase PfkB" evidence="4">
    <location>
        <begin position="30"/>
        <end position="285"/>
    </location>
</feature>
<dbReference type="CDD" id="cd01941">
    <property type="entry name" value="YeiC_kinase_like"/>
    <property type="match status" value="1"/>
</dbReference>
<keyword evidence="1" id="KW-0808">Transferase</keyword>
<evidence type="ECO:0000313" key="5">
    <source>
        <dbReference type="EMBL" id="MPA51969.1"/>
    </source>
</evidence>
<dbReference type="InterPro" id="IPR029056">
    <property type="entry name" value="Ribokinase-like"/>
</dbReference>
<keyword evidence="2" id="KW-0479">Metal-binding</keyword>
<evidence type="ECO:0000256" key="1">
    <source>
        <dbReference type="ARBA" id="ARBA00022679"/>
    </source>
</evidence>
<dbReference type="PANTHER" id="PTHR42909">
    <property type="entry name" value="ZGC:136858"/>
    <property type="match status" value="1"/>
</dbReference>
<reference evidence="5" key="1">
    <citation type="submission" date="2019-08" db="EMBL/GenBank/DDBJ databases">
        <title>Reference gene set and small RNA set construction with multiple tissues from Davidia involucrata Baill.</title>
        <authorList>
            <person name="Yang H."/>
            <person name="Zhou C."/>
            <person name="Li G."/>
            <person name="Wang J."/>
            <person name="Gao P."/>
            <person name="Wang M."/>
            <person name="Wang R."/>
            <person name="Zhao Y."/>
        </authorList>
    </citation>
    <scope>NUCLEOTIDE SEQUENCE</scope>
    <source>
        <tissue evidence="5">Mixed with DoveR01_LX</tissue>
    </source>
</reference>
<dbReference type="InterPro" id="IPR002173">
    <property type="entry name" value="Carboh/pur_kinase_PfkB_CS"/>
</dbReference>
<dbReference type="EMBL" id="GHES01021410">
    <property type="protein sequence ID" value="MPA51969.1"/>
    <property type="molecule type" value="Transcribed_RNA"/>
</dbReference>
<dbReference type="GO" id="GO:0016301">
    <property type="term" value="F:kinase activity"/>
    <property type="evidence" value="ECO:0007669"/>
    <property type="project" value="UniProtKB-KW"/>
</dbReference>
<dbReference type="GO" id="GO:0004730">
    <property type="term" value="F:pseudouridylate synthase activity"/>
    <property type="evidence" value="ECO:0007669"/>
    <property type="project" value="TreeGrafter"/>
</dbReference>
<dbReference type="GO" id="GO:0005737">
    <property type="term" value="C:cytoplasm"/>
    <property type="evidence" value="ECO:0007669"/>
    <property type="project" value="TreeGrafter"/>
</dbReference>
<dbReference type="Pfam" id="PF00294">
    <property type="entry name" value="PfkB"/>
    <property type="match status" value="1"/>
</dbReference>
<sequence>MEGNVCSRHALQSMLVGVEKVKDVEAGPVIIGGMVLDIHATPSIPANPRTTTPGKVHYMLGGVARNVAECVSKLGTKPYMISVVGLDMAGNLLLEHWKSAGLSIEGIQRHQDIETAVVCNIFDVNGELAAAVASVETIEKFLTPEWIQQFGCNICSAPLLLVDANLSPPALEASCQMAAEYDIPVWFEPVSVAKSQRVASVVKYISFASPNEDELFAMANALSCGDVFCPIQRDNGRINCSAESLFRMLKPAIWVLLEKGIKVVLVTLGSDGAFLCSKEGPGFMNNGLKRNKPHGFGRQLYEFLNSSCPPNRFFSASKFEGSSNFLAVHFPALSASVVRLTGAGDCLVGGTLASICSGLDLMQSVAVGIAAAKAAVEVETNVPPEYGLAKIADDARSVYFAAKVLFCQSML</sequence>
<gene>
    <name evidence="5" type="ORF">Din_021410</name>
</gene>
<organism evidence="5">
    <name type="scientific">Davidia involucrata</name>
    <name type="common">Dove tree</name>
    <dbReference type="NCBI Taxonomy" id="16924"/>
    <lineage>
        <taxon>Eukaryota</taxon>
        <taxon>Viridiplantae</taxon>
        <taxon>Streptophyta</taxon>
        <taxon>Embryophyta</taxon>
        <taxon>Tracheophyta</taxon>
        <taxon>Spermatophyta</taxon>
        <taxon>Magnoliopsida</taxon>
        <taxon>eudicotyledons</taxon>
        <taxon>Gunneridae</taxon>
        <taxon>Pentapetalae</taxon>
        <taxon>asterids</taxon>
        <taxon>Cornales</taxon>
        <taxon>Nyssaceae</taxon>
        <taxon>Davidia</taxon>
    </lineage>
</organism>
<keyword evidence="3 5" id="KW-0418">Kinase</keyword>
<dbReference type="GO" id="GO:0046872">
    <property type="term" value="F:metal ion binding"/>
    <property type="evidence" value="ECO:0007669"/>
    <property type="project" value="UniProtKB-KW"/>
</dbReference>
<accession>A0A5B7A5J0</accession>
<dbReference type="SUPFAM" id="SSF53613">
    <property type="entry name" value="Ribokinase-like"/>
    <property type="match status" value="1"/>
</dbReference>
<dbReference type="InterPro" id="IPR011611">
    <property type="entry name" value="PfkB_dom"/>
</dbReference>
<proteinExistence type="predicted"/>
<dbReference type="Gene3D" id="3.40.1190.20">
    <property type="match status" value="1"/>
</dbReference>
<protein>
    <submittedName>
        <fullName evidence="5">Putative ribokinase</fullName>
    </submittedName>
</protein>